<dbReference type="FunFam" id="3.40.50.300:FF:001653">
    <property type="entry name" value="Transcriptional regulator RtcR"/>
    <property type="match status" value="1"/>
</dbReference>
<dbReference type="Pfam" id="PF25601">
    <property type="entry name" value="AAA_lid_14"/>
    <property type="match status" value="1"/>
</dbReference>
<dbReference type="PANTHER" id="PTHR32071:SF14">
    <property type="entry name" value="TRANSCRIPTIONAL REGULATORY PROTEIN RTCR"/>
    <property type="match status" value="1"/>
</dbReference>
<dbReference type="GO" id="GO:0005524">
    <property type="term" value="F:ATP binding"/>
    <property type="evidence" value="ECO:0007669"/>
    <property type="project" value="UniProtKB-KW"/>
</dbReference>
<dbReference type="InterPro" id="IPR058031">
    <property type="entry name" value="AAA_lid_NorR"/>
</dbReference>
<dbReference type="InterPro" id="IPR003593">
    <property type="entry name" value="AAA+_ATPase"/>
</dbReference>
<organism evidence="4 5">
    <name type="scientific">Aeoliella mucimassa</name>
    <dbReference type="NCBI Taxonomy" id="2527972"/>
    <lineage>
        <taxon>Bacteria</taxon>
        <taxon>Pseudomonadati</taxon>
        <taxon>Planctomycetota</taxon>
        <taxon>Planctomycetia</taxon>
        <taxon>Pirellulales</taxon>
        <taxon>Lacipirellulaceae</taxon>
        <taxon>Aeoliella</taxon>
    </lineage>
</organism>
<dbReference type="PIRSF" id="PIRSF037354">
    <property type="entry name" value="Txn_actvtr_RtcR"/>
    <property type="match status" value="1"/>
</dbReference>
<dbReference type="PANTHER" id="PTHR32071">
    <property type="entry name" value="TRANSCRIPTIONAL REGULATORY PROTEIN"/>
    <property type="match status" value="1"/>
</dbReference>
<dbReference type="CDD" id="cd00009">
    <property type="entry name" value="AAA"/>
    <property type="match status" value="1"/>
</dbReference>
<evidence type="ECO:0000256" key="2">
    <source>
        <dbReference type="ARBA" id="ARBA00022840"/>
    </source>
</evidence>
<dbReference type="Pfam" id="PF00158">
    <property type="entry name" value="Sigma54_activat"/>
    <property type="match status" value="1"/>
</dbReference>
<dbReference type="Pfam" id="PF06956">
    <property type="entry name" value="RtcR"/>
    <property type="match status" value="1"/>
</dbReference>
<dbReference type="SMART" id="SM00382">
    <property type="entry name" value="AAA"/>
    <property type="match status" value="1"/>
</dbReference>
<sequence>MKRIVFGLLGARLDAGREDSRWLRWRPTVAICQHEDYLIDRFELLYEPNYRTMAQLVTDDIGSVSPETKVNLHELEFRDPWDLEEVYGKLHGFFGAYPFQPDEEEYVLNITTGSHVQQICLFLLAESRHVPGTLLQASPPKRKAVGAGSIRFIDLDLSRYDQLAARFALEKQQGVSFLKSGIDTKNASFNALIERIEKVAIHSQSPLLITGPTGAGKSQLARRIYDLKKQRRQLHGPFVEVNCATLRGDQSMSTLFGHAKGAFTGATNSREGLLRLASSGMLFLDEIGELGLDEQAMLLRAIEEKRFFPVGADKEQQSDFQLIAGTNRDLLADVAEGRFREDLLARINLWTFVLPGLADRREDIPPNLDYELQQFAASTGSIVRMNKEAREKFLAFAQSGEAAWRANFRDLNAAVTRMATLAAGGRITVELVEEEIERLRHSWGAPREKFVDQAVLEGLIDLEKLDRFDRAGLAEVVRVCRESKSQSDAGRKLFAVSRAMKAKPNDADRLRKYLARFGLAWSDVS</sequence>
<keyword evidence="1" id="KW-0547">Nucleotide-binding</keyword>
<dbReference type="SUPFAM" id="SSF52540">
    <property type="entry name" value="P-loop containing nucleoside triphosphate hydrolases"/>
    <property type="match status" value="1"/>
</dbReference>
<name>A0A518APE8_9BACT</name>
<dbReference type="Proteomes" id="UP000315750">
    <property type="component" value="Chromosome"/>
</dbReference>
<gene>
    <name evidence="4" type="primary">ntrC</name>
    <name evidence="4" type="ORF">Pan181_28060</name>
</gene>
<proteinExistence type="predicted"/>
<keyword evidence="2" id="KW-0067">ATP-binding</keyword>
<dbReference type="EMBL" id="CP036278">
    <property type="protein sequence ID" value="QDU56596.1"/>
    <property type="molecule type" value="Genomic_DNA"/>
</dbReference>
<evidence type="ECO:0000313" key="4">
    <source>
        <dbReference type="EMBL" id="QDU56596.1"/>
    </source>
</evidence>
<evidence type="ECO:0000259" key="3">
    <source>
        <dbReference type="PROSITE" id="PS50045"/>
    </source>
</evidence>
<reference evidence="4 5" key="1">
    <citation type="submission" date="2019-02" db="EMBL/GenBank/DDBJ databases">
        <title>Deep-cultivation of Planctomycetes and their phenomic and genomic characterization uncovers novel biology.</title>
        <authorList>
            <person name="Wiegand S."/>
            <person name="Jogler M."/>
            <person name="Boedeker C."/>
            <person name="Pinto D."/>
            <person name="Vollmers J."/>
            <person name="Rivas-Marin E."/>
            <person name="Kohn T."/>
            <person name="Peeters S.H."/>
            <person name="Heuer A."/>
            <person name="Rast P."/>
            <person name="Oberbeckmann S."/>
            <person name="Bunk B."/>
            <person name="Jeske O."/>
            <person name="Meyerdierks A."/>
            <person name="Storesund J.E."/>
            <person name="Kallscheuer N."/>
            <person name="Luecker S."/>
            <person name="Lage O.M."/>
            <person name="Pohl T."/>
            <person name="Merkel B.J."/>
            <person name="Hornburger P."/>
            <person name="Mueller R.-W."/>
            <person name="Bruemmer F."/>
            <person name="Labrenz M."/>
            <person name="Spormann A.M."/>
            <person name="Op den Camp H."/>
            <person name="Overmann J."/>
            <person name="Amann R."/>
            <person name="Jetten M.S.M."/>
            <person name="Mascher T."/>
            <person name="Medema M.H."/>
            <person name="Devos D.P."/>
            <person name="Kaster A.-K."/>
            <person name="Ovreas L."/>
            <person name="Rohde M."/>
            <person name="Galperin M.Y."/>
            <person name="Jogler C."/>
        </authorList>
    </citation>
    <scope>NUCLEOTIDE SEQUENCE [LARGE SCALE GENOMIC DNA]</scope>
    <source>
        <strain evidence="4 5">Pan181</strain>
    </source>
</reference>
<feature type="domain" description="Sigma-54 factor interaction" evidence="3">
    <location>
        <begin position="182"/>
        <end position="420"/>
    </location>
</feature>
<dbReference type="KEGG" id="amuc:Pan181_28060"/>
<protein>
    <submittedName>
        <fullName evidence="4">Nitrogen assimilation regulatory protein</fullName>
    </submittedName>
</protein>
<dbReference type="InterPro" id="IPR017183">
    <property type="entry name" value="Sigma54_dep_tscrpt_act_RtcR"/>
</dbReference>
<dbReference type="InterPro" id="IPR027417">
    <property type="entry name" value="P-loop_NTPase"/>
</dbReference>
<dbReference type="PROSITE" id="PS50045">
    <property type="entry name" value="SIGMA54_INTERACT_4"/>
    <property type="match status" value="1"/>
</dbReference>
<dbReference type="AlphaFoldDB" id="A0A518APE8"/>
<dbReference type="RefSeq" id="WP_145247311.1">
    <property type="nucleotide sequence ID" value="NZ_CP036278.1"/>
</dbReference>
<dbReference type="NCBIfam" id="NF038308">
    <property type="entry name" value="RNA_repair_RtcR"/>
    <property type="match status" value="1"/>
</dbReference>
<keyword evidence="5" id="KW-1185">Reference proteome</keyword>
<evidence type="ECO:0000256" key="1">
    <source>
        <dbReference type="ARBA" id="ARBA00022741"/>
    </source>
</evidence>
<dbReference type="InterPro" id="IPR009715">
    <property type="entry name" value="RtcR"/>
</dbReference>
<evidence type="ECO:0000313" key="5">
    <source>
        <dbReference type="Proteomes" id="UP000315750"/>
    </source>
</evidence>
<accession>A0A518APE8</accession>
<dbReference type="Gene3D" id="3.40.50.300">
    <property type="entry name" value="P-loop containing nucleotide triphosphate hydrolases"/>
    <property type="match status" value="1"/>
</dbReference>
<dbReference type="GO" id="GO:0003700">
    <property type="term" value="F:DNA-binding transcription factor activity"/>
    <property type="evidence" value="ECO:0007669"/>
    <property type="project" value="InterPro"/>
</dbReference>
<dbReference type="InterPro" id="IPR002078">
    <property type="entry name" value="Sigma_54_int"/>
</dbReference>
<dbReference type="OrthoDB" id="9807827at2"/>
<dbReference type="Gene3D" id="1.10.8.60">
    <property type="match status" value="1"/>
</dbReference>